<dbReference type="KEGG" id="ssan:NX02_29360"/>
<evidence type="ECO:0000313" key="3">
    <source>
        <dbReference type="Proteomes" id="UP000018851"/>
    </source>
</evidence>
<dbReference type="Proteomes" id="UP000018851">
    <property type="component" value="Chromosome"/>
</dbReference>
<name>W0AJX1_9SPHN</name>
<dbReference type="InterPro" id="IPR053802">
    <property type="entry name" value="DUF6950"/>
</dbReference>
<gene>
    <name evidence="2" type="ORF">NX02_29360</name>
</gene>
<dbReference type="eggNOG" id="ENOG502ZZES">
    <property type="taxonomic scope" value="Bacteria"/>
</dbReference>
<proteinExistence type="predicted"/>
<dbReference type="RefSeq" id="WP_025295523.1">
    <property type="nucleotide sequence ID" value="NZ_CP006644.1"/>
</dbReference>
<dbReference type="EMBL" id="CP006644">
    <property type="protein sequence ID" value="AHE57436.1"/>
    <property type="molecule type" value="Genomic_DNA"/>
</dbReference>
<protein>
    <recommendedName>
        <fullName evidence="1">DUF6950 domain-containing protein</fullName>
    </recommendedName>
</protein>
<reference evidence="2 3" key="1">
    <citation type="submission" date="2013-07" db="EMBL/GenBank/DDBJ databases">
        <title>Completed genome of Sphingomonas sanxanigenens NX02.</title>
        <authorList>
            <person name="Ma T."/>
            <person name="Huang H."/>
            <person name="Wu M."/>
            <person name="Li X."/>
            <person name="Li G."/>
        </authorList>
    </citation>
    <scope>NUCLEOTIDE SEQUENCE [LARGE SCALE GENOMIC DNA]</scope>
    <source>
        <strain evidence="2 3">NX02</strain>
    </source>
</reference>
<organism evidence="2 3">
    <name type="scientific">Sphingomonas sanxanigenens DSM 19645 = NX02</name>
    <dbReference type="NCBI Taxonomy" id="1123269"/>
    <lineage>
        <taxon>Bacteria</taxon>
        <taxon>Pseudomonadati</taxon>
        <taxon>Pseudomonadota</taxon>
        <taxon>Alphaproteobacteria</taxon>
        <taxon>Sphingomonadales</taxon>
        <taxon>Sphingomonadaceae</taxon>
        <taxon>Sphingomonas</taxon>
    </lineage>
</organism>
<dbReference type="Pfam" id="PF22262">
    <property type="entry name" value="DUF6950"/>
    <property type="match status" value="1"/>
</dbReference>
<evidence type="ECO:0000313" key="2">
    <source>
        <dbReference type="EMBL" id="AHE57436.1"/>
    </source>
</evidence>
<accession>W0AJX1</accession>
<dbReference type="STRING" id="1123269.NX02_29360"/>
<keyword evidence="3" id="KW-1185">Reference proteome</keyword>
<dbReference type="PATRIC" id="fig|1123269.5.peg.5755"/>
<evidence type="ECO:0000259" key="1">
    <source>
        <dbReference type="Pfam" id="PF22262"/>
    </source>
</evidence>
<feature type="domain" description="DUF6950" evidence="1">
    <location>
        <begin position="8"/>
        <end position="132"/>
    </location>
</feature>
<sequence length="132" mass="14236">MNDLLRRQAATEATLARFRDKPLVFGRTDCVAIARWHLVQLGYLPPPLPKYRTAIGAARAASKVGGMEAMLDALLERITPAAALLGDLAMLEGDKGLPAIVICAGGKMMGWHEDSDRLVAMTPLAIKGAWRV</sequence>
<dbReference type="AlphaFoldDB" id="W0AJX1"/>
<dbReference type="OrthoDB" id="7210727at2"/>
<dbReference type="HOGENOM" id="CLU_151330_0_0_5"/>